<dbReference type="EMBL" id="JANCYU010000033">
    <property type="protein sequence ID" value="KAK4525749.1"/>
    <property type="molecule type" value="Genomic_DNA"/>
</dbReference>
<sequence>MKPSPSCLDYVLKRQVFVGTRSLRSVSLRNDLVSICAPLVCSRIEPRFILHDHDDLVASLKFIPSSHLLCSFALDDKIRVFQGAHCHSVLSGPLQQTGGTIVSDEQVAACSLRAELGIFDIRRGERISSMFAPSSLILPKGRIEWYTITSSWNSFIATGGNYGVVALWDSRASLPVEFFQANMKPEEQKIRSVAIDPTETLLSAACGRTVHIWDIRRSISILKTIPLSSQGPIDHILFDPLSSFKLYAGHRDGSIHSLNILKENKPIEKIFNEHEAPSVANRPVSVNFDISPDGRHLFGLARFGKVTIYDVFGDTPNTDSRSFNQSSAALSTSPTGEYSTKRRRKISSFLGTLGDASSELVRIATAHNLSCASDILFATASTSLDVTLWGMK</sequence>
<dbReference type="Pfam" id="PF00400">
    <property type="entry name" value="WD40"/>
    <property type="match status" value="2"/>
</dbReference>
<accession>A0AAV9IEK5</accession>
<dbReference type="PANTHER" id="PTHR44019">
    <property type="entry name" value="WD REPEAT-CONTAINING PROTEIN 55"/>
    <property type="match status" value="1"/>
</dbReference>
<evidence type="ECO:0008006" key="5">
    <source>
        <dbReference type="Google" id="ProtNLM"/>
    </source>
</evidence>
<dbReference type="InterPro" id="IPR015943">
    <property type="entry name" value="WD40/YVTN_repeat-like_dom_sf"/>
</dbReference>
<protein>
    <recommendedName>
        <fullName evidence="5">Transducin family protein / WD-40 repeat family protein</fullName>
    </recommendedName>
</protein>
<comment type="caution">
    <text evidence="3">The sequence shown here is derived from an EMBL/GenBank/DDBJ whole genome shotgun (WGS) entry which is preliminary data.</text>
</comment>
<evidence type="ECO:0000256" key="2">
    <source>
        <dbReference type="ARBA" id="ARBA00022737"/>
    </source>
</evidence>
<organism evidence="3 4">
    <name type="scientific">Galdieria yellowstonensis</name>
    <dbReference type="NCBI Taxonomy" id="3028027"/>
    <lineage>
        <taxon>Eukaryota</taxon>
        <taxon>Rhodophyta</taxon>
        <taxon>Bangiophyceae</taxon>
        <taxon>Galdieriales</taxon>
        <taxon>Galdieriaceae</taxon>
        <taxon>Galdieria</taxon>
    </lineage>
</organism>
<evidence type="ECO:0000313" key="3">
    <source>
        <dbReference type="EMBL" id="KAK4525749.1"/>
    </source>
</evidence>
<evidence type="ECO:0000256" key="1">
    <source>
        <dbReference type="ARBA" id="ARBA00022574"/>
    </source>
</evidence>
<keyword evidence="1" id="KW-0853">WD repeat</keyword>
<dbReference type="AlphaFoldDB" id="A0AAV9IEK5"/>
<dbReference type="InterPro" id="IPR050505">
    <property type="entry name" value="WDR55/POC1"/>
</dbReference>
<dbReference type="SMART" id="SM00320">
    <property type="entry name" value="WD40"/>
    <property type="match status" value="3"/>
</dbReference>
<dbReference type="InterPro" id="IPR001680">
    <property type="entry name" value="WD40_rpt"/>
</dbReference>
<reference evidence="3 4" key="1">
    <citation type="submission" date="2022-07" db="EMBL/GenBank/DDBJ databases">
        <title>Genome-wide signatures of adaptation to extreme environments.</title>
        <authorList>
            <person name="Cho C.H."/>
            <person name="Yoon H.S."/>
        </authorList>
    </citation>
    <scope>NUCLEOTIDE SEQUENCE [LARGE SCALE GENOMIC DNA]</scope>
    <source>
        <strain evidence="3 4">108.79 E11</strain>
    </source>
</reference>
<evidence type="ECO:0000313" key="4">
    <source>
        <dbReference type="Proteomes" id="UP001300502"/>
    </source>
</evidence>
<gene>
    <name evidence="3" type="ORF">GAYE_SCF16G3658</name>
</gene>
<dbReference type="Gene3D" id="2.130.10.10">
    <property type="entry name" value="YVTN repeat-like/Quinoprotein amine dehydrogenase"/>
    <property type="match status" value="2"/>
</dbReference>
<name>A0AAV9IEK5_9RHOD</name>
<dbReference type="PANTHER" id="PTHR44019:SF8">
    <property type="entry name" value="POC1 CENTRIOLAR PROTEIN HOMOLOG"/>
    <property type="match status" value="1"/>
</dbReference>
<proteinExistence type="predicted"/>
<keyword evidence="2" id="KW-0677">Repeat</keyword>
<keyword evidence="4" id="KW-1185">Reference proteome</keyword>
<dbReference type="InterPro" id="IPR036322">
    <property type="entry name" value="WD40_repeat_dom_sf"/>
</dbReference>
<dbReference type="Proteomes" id="UP001300502">
    <property type="component" value="Unassembled WGS sequence"/>
</dbReference>
<dbReference type="SUPFAM" id="SSF50978">
    <property type="entry name" value="WD40 repeat-like"/>
    <property type="match status" value="1"/>
</dbReference>